<evidence type="ECO:0000313" key="2">
    <source>
        <dbReference type="EMBL" id="PVE46511.1"/>
    </source>
</evidence>
<feature type="transmembrane region" description="Helical" evidence="1">
    <location>
        <begin position="21"/>
        <end position="41"/>
    </location>
</feature>
<keyword evidence="1" id="KW-0812">Transmembrane</keyword>
<evidence type="ECO:0000313" key="3">
    <source>
        <dbReference type="Proteomes" id="UP000244810"/>
    </source>
</evidence>
<keyword evidence="3" id="KW-1185">Reference proteome</keyword>
<evidence type="ECO:0000256" key="1">
    <source>
        <dbReference type="SAM" id="Phobius"/>
    </source>
</evidence>
<proteinExistence type="predicted"/>
<dbReference type="RefSeq" id="WP_107752624.1">
    <property type="nucleotide sequence ID" value="NZ_QBKF01000008.1"/>
</dbReference>
<protein>
    <recommendedName>
        <fullName evidence="4">Metal-dependent hydrolase</fullName>
    </recommendedName>
</protein>
<dbReference type="InterPro" id="IPR007404">
    <property type="entry name" value="YdjM-like"/>
</dbReference>
<feature type="transmembrane region" description="Helical" evidence="1">
    <location>
        <begin position="53"/>
        <end position="73"/>
    </location>
</feature>
<keyword evidence="1" id="KW-1133">Transmembrane helix</keyword>
<dbReference type="Pfam" id="PF04307">
    <property type="entry name" value="YdjM"/>
    <property type="match status" value="1"/>
</dbReference>
<accession>A0A2T7UPG8</accession>
<dbReference type="AlphaFoldDB" id="A0A2T7UPG8"/>
<keyword evidence="1" id="KW-0472">Membrane</keyword>
<name>A0A2T7UPG8_9RHOB</name>
<dbReference type="EMBL" id="QDDR01000008">
    <property type="protein sequence ID" value="PVE46511.1"/>
    <property type="molecule type" value="Genomic_DNA"/>
</dbReference>
<evidence type="ECO:0008006" key="4">
    <source>
        <dbReference type="Google" id="ProtNLM"/>
    </source>
</evidence>
<gene>
    <name evidence="2" type="ORF">DDE23_15265</name>
</gene>
<comment type="caution">
    <text evidence="2">The sequence shown here is derived from an EMBL/GenBank/DDBJ whole genome shotgun (WGS) entry which is preliminary data.</text>
</comment>
<dbReference type="OrthoDB" id="199738at2"/>
<organism evidence="2 3">
    <name type="scientific">Pararhodobacter aggregans</name>
    <dbReference type="NCBI Taxonomy" id="404875"/>
    <lineage>
        <taxon>Bacteria</taxon>
        <taxon>Pseudomonadati</taxon>
        <taxon>Pseudomonadota</taxon>
        <taxon>Alphaproteobacteria</taxon>
        <taxon>Rhodobacterales</taxon>
        <taxon>Paracoccaceae</taxon>
        <taxon>Pararhodobacter</taxon>
    </lineage>
</organism>
<feature type="transmembrane region" description="Helical" evidence="1">
    <location>
        <begin position="124"/>
        <end position="148"/>
    </location>
</feature>
<feature type="transmembrane region" description="Helical" evidence="1">
    <location>
        <begin position="82"/>
        <end position="104"/>
    </location>
</feature>
<reference evidence="2 3" key="1">
    <citation type="journal article" date="2011" name="Syst. Appl. Microbiol.">
        <title>Defluviimonas denitrificans gen. nov., sp. nov., and Pararhodobacter aggregans gen. nov., sp. nov., non-phototrophic Rhodobacteraceae from the biofilter of a marine aquaculture.</title>
        <authorList>
            <person name="Foesel B.U."/>
            <person name="Drake H.L."/>
            <person name="Schramm A."/>
        </authorList>
    </citation>
    <scope>NUCLEOTIDE SEQUENCE [LARGE SCALE GENOMIC DNA]</scope>
    <source>
        <strain evidence="2 3">D1-19</strain>
    </source>
</reference>
<dbReference type="Proteomes" id="UP000244810">
    <property type="component" value="Unassembled WGS sequence"/>
</dbReference>
<sequence>MLTAHLPSGYVLARHAPPGRWVIPAALIGAVLPDIDMLWFHLIDQGQVNHHRYWTHVPLFWAAIALLVLPLVWRSAARAPALAFFAGLLLHLILDSINGGILWGAPFSPQLFHLVTVPPTYDHWVISFLLHWTFALELAIWLWAAWLYRRSRPLSAHRPPV</sequence>